<feature type="compositionally biased region" description="Low complexity" evidence="2">
    <location>
        <begin position="1"/>
        <end position="20"/>
    </location>
</feature>
<dbReference type="Proteomes" id="UP000054023">
    <property type="component" value="Unassembled WGS sequence"/>
</dbReference>
<feature type="region of interest" description="Disordered" evidence="2">
    <location>
        <begin position="1"/>
        <end position="23"/>
    </location>
</feature>
<dbReference type="PANTHER" id="PTHR34297:SF3">
    <property type="entry name" value="ALKALINE SHOCK PROTEIN 23"/>
    <property type="match status" value="1"/>
</dbReference>
<comment type="similarity">
    <text evidence="1">Belongs to the asp23 family.</text>
</comment>
<dbReference type="Pfam" id="PF03780">
    <property type="entry name" value="Asp23"/>
    <property type="match status" value="1"/>
</dbReference>
<reference evidence="5" key="2">
    <citation type="submission" date="2015-12" db="EMBL/GenBank/DDBJ databases">
        <authorList>
            <person name="Nair G.R."/>
            <person name="Kaur G."/>
            <person name="Mayilraj S."/>
        </authorList>
    </citation>
    <scope>NUCLEOTIDE SEQUENCE [LARGE SCALE GENOMIC DNA]</scope>
    <source>
        <strain evidence="5">CD08_7</strain>
    </source>
</reference>
<reference evidence="4 6" key="3">
    <citation type="submission" date="2020-08" db="EMBL/GenBank/DDBJ databases">
        <title>Sequencing the genomes of 1000 actinobacteria strains.</title>
        <authorList>
            <person name="Klenk H.-P."/>
        </authorList>
    </citation>
    <scope>NUCLEOTIDE SEQUENCE [LARGE SCALE GENOMIC DNA]</scope>
    <source>
        <strain evidence="4 6">DSM 19081</strain>
    </source>
</reference>
<name>A0A0W8IJD0_9MICC</name>
<evidence type="ECO:0000313" key="5">
    <source>
        <dbReference type="Proteomes" id="UP000054023"/>
    </source>
</evidence>
<evidence type="ECO:0000256" key="2">
    <source>
        <dbReference type="SAM" id="MobiDB-lite"/>
    </source>
</evidence>
<dbReference type="EMBL" id="JACJIH010000001">
    <property type="protein sequence ID" value="MBA8921973.1"/>
    <property type="molecule type" value="Genomic_DNA"/>
</dbReference>
<dbReference type="STRING" id="317018.AVL63_11485"/>
<reference evidence="3" key="1">
    <citation type="submission" date="2015-12" db="EMBL/GenBank/DDBJ databases">
        <authorList>
            <person name="Shamseldin A."/>
            <person name="Moawad H."/>
            <person name="Abd El-Rahim W.M."/>
            <person name="Sadowsky M.J."/>
        </authorList>
    </citation>
    <scope>NUCLEOTIDE SEQUENCE [LARGE SCALE GENOMIC DNA]</scope>
    <source>
        <strain evidence="3">CD08_7</strain>
    </source>
</reference>
<dbReference type="OrthoDB" id="9808942at2"/>
<proteinExistence type="inferred from homology"/>
<keyword evidence="5" id="KW-1185">Reference proteome</keyword>
<dbReference type="Proteomes" id="UP000546252">
    <property type="component" value="Unassembled WGS sequence"/>
</dbReference>
<evidence type="ECO:0000313" key="6">
    <source>
        <dbReference type="Proteomes" id="UP000546252"/>
    </source>
</evidence>
<organism evidence="3 5">
    <name type="scientific">Nesterenkonia jeotgali</name>
    <dbReference type="NCBI Taxonomy" id="317018"/>
    <lineage>
        <taxon>Bacteria</taxon>
        <taxon>Bacillati</taxon>
        <taxon>Actinomycetota</taxon>
        <taxon>Actinomycetes</taxon>
        <taxon>Micrococcales</taxon>
        <taxon>Micrococcaceae</taxon>
        <taxon>Nesterenkonia</taxon>
    </lineage>
</organism>
<dbReference type="EMBL" id="LQBM01000002">
    <property type="protein sequence ID" value="KUG59712.1"/>
    <property type="molecule type" value="Genomic_DNA"/>
</dbReference>
<dbReference type="PANTHER" id="PTHR34297">
    <property type="entry name" value="HYPOTHETICAL CYTOSOLIC PROTEIN-RELATED"/>
    <property type="match status" value="1"/>
</dbReference>
<gene>
    <name evidence="3" type="ORF">AVL63_11485</name>
    <name evidence="4" type="ORF">HNR24_001906</name>
</gene>
<protein>
    <submittedName>
        <fullName evidence="4">Putative alkaline shock family protein YloU</fullName>
    </submittedName>
</protein>
<dbReference type="RefSeq" id="WP_058887945.1">
    <property type="nucleotide sequence ID" value="NZ_BAAAKT010000004.1"/>
</dbReference>
<dbReference type="AlphaFoldDB" id="A0A0W8IJD0"/>
<accession>A0A0W8IJD0</accession>
<sequence length="151" mass="15356">MPAEGAATAAASAPGSAPSPLVTDRGVTTVEEIVVRKLAGLAARQVPGVHALGSAARRSFDALSERIPGSRTQAGGGVAVETGQRQAAVDLIVIVDYGAPIVNVAGKIRREVVQAVEHGTGLQVVEVNITVADVLIPGDEEPPGEVDRALR</sequence>
<dbReference type="InterPro" id="IPR005531">
    <property type="entry name" value="Asp23"/>
</dbReference>
<evidence type="ECO:0000256" key="1">
    <source>
        <dbReference type="ARBA" id="ARBA00005721"/>
    </source>
</evidence>
<evidence type="ECO:0000313" key="3">
    <source>
        <dbReference type="EMBL" id="KUG59712.1"/>
    </source>
</evidence>
<evidence type="ECO:0000313" key="4">
    <source>
        <dbReference type="EMBL" id="MBA8921973.1"/>
    </source>
</evidence>
<comment type="caution">
    <text evidence="3">The sequence shown here is derived from an EMBL/GenBank/DDBJ whole genome shotgun (WGS) entry which is preliminary data.</text>
</comment>